<dbReference type="InterPro" id="IPR039104">
    <property type="entry name" value="6PGL"/>
</dbReference>
<dbReference type="GO" id="GO:0017057">
    <property type="term" value="F:6-phosphogluconolactonase activity"/>
    <property type="evidence" value="ECO:0007669"/>
    <property type="project" value="UniProtKB-EC"/>
</dbReference>
<proteinExistence type="inferred from homology"/>
<protein>
    <recommendedName>
        <fullName evidence="6 7">6-phosphogluconolactonase</fullName>
        <shortName evidence="7">6PGL</shortName>
        <ecNumber evidence="5 7">3.1.1.31</ecNumber>
    </recommendedName>
</protein>
<comment type="pathway">
    <text evidence="3 7">Carbohydrate degradation; pentose phosphate pathway; D-ribulose 5-phosphate from D-glucose 6-phosphate (oxidative stage): step 2/3.</text>
</comment>
<reference evidence="9 10" key="1">
    <citation type="submission" date="2023-09" db="EMBL/GenBank/DDBJ databases">
        <authorList>
            <person name="Rey-Velasco X."/>
        </authorList>
    </citation>
    <scope>NUCLEOTIDE SEQUENCE [LARGE SCALE GENOMIC DNA]</scope>
    <source>
        <strain evidence="9 10">P117</strain>
    </source>
</reference>
<dbReference type="Gene3D" id="3.40.50.1360">
    <property type="match status" value="1"/>
</dbReference>
<dbReference type="CDD" id="cd01400">
    <property type="entry name" value="6PGL"/>
    <property type="match status" value="1"/>
</dbReference>
<evidence type="ECO:0000259" key="8">
    <source>
        <dbReference type="Pfam" id="PF01182"/>
    </source>
</evidence>
<comment type="catalytic activity">
    <reaction evidence="1 7">
        <text>6-phospho-D-glucono-1,5-lactone + H2O = 6-phospho-D-gluconate + H(+)</text>
        <dbReference type="Rhea" id="RHEA:12556"/>
        <dbReference type="ChEBI" id="CHEBI:15377"/>
        <dbReference type="ChEBI" id="CHEBI:15378"/>
        <dbReference type="ChEBI" id="CHEBI:57955"/>
        <dbReference type="ChEBI" id="CHEBI:58759"/>
        <dbReference type="EC" id="3.1.1.31"/>
    </reaction>
</comment>
<evidence type="ECO:0000256" key="4">
    <source>
        <dbReference type="ARBA" id="ARBA00010662"/>
    </source>
</evidence>
<dbReference type="EC" id="3.1.1.31" evidence="5 7"/>
<comment type="function">
    <text evidence="2 7">Hydrolysis of 6-phosphogluconolactone to 6-phosphogluconate.</text>
</comment>
<evidence type="ECO:0000256" key="6">
    <source>
        <dbReference type="ARBA" id="ARBA00020337"/>
    </source>
</evidence>
<dbReference type="Proteomes" id="UP001253545">
    <property type="component" value="Unassembled WGS sequence"/>
</dbReference>
<dbReference type="InterPro" id="IPR005900">
    <property type="entry name" value="6-phosphogluconolactonase_DevB"/>
</dbReference>
<sequence length="230" mass="25238">MSVMFNKYTNADNLNTSFANKILAKLRRGIEDNGVATMAVSGGSTPKPLFDLLANKSFDWTNVIVTLVDERWVDSQHADSNEKLVKENLLVEQAAAAKFVSLTADYDSPYDAENEISQRIDDIADEFDVLVLGMGEDGHTASLFPCSEQIDAGLDLERELSAIATQPTTASHLRMSMSLAKIIKAKNIYLHLVGDKKLAVLEDALANYDAKQKPIKAVCDEAQVSLMWAP</sequence>
<evidence type="ECO:0000256" key="5">
    <source>
        <dbReference type="ARBA" id="ARBA00013198"/>
    </source>
</evidence>
<evidence type="ECO:0000256" key="3">
    <source>
        <dbReference type="ARBA" id="ARBA00004961"/>
    </source>
</evidence>
<dbReference type="NCBIfam" id="TIGR01198">
    <property type="entry name" value="pgl"/>
    <property type="match status" value="1"/>
</dbReference>
<dbReference type="Pfam" id="PF01182">
    <property type="entry name" value="Glucosamine_iso"/>
    <property type="match status" value="1"/>
</dbReference>
<feature type="domain" description="Glucosamine/galactosamine-6-phosphate isomerase" evidence="8">
    <location>
        <begin position="10"/>
        <end position="228"/>
    </location>
</feature>
<organism evidence="9 10">
    <name type="scientific">Glaciecola petra</name>
    <dbReference type="NCBI Taxonomy" id="3075602"/>
    <lineage>
        <taxon>Bacteria</taxon>
        <taxon>Pseudomonadati</taxon>
        <taxon>Pseudomonadota</taxon>
        <taxon>Gammaproteobacteria</taxon>
        <taxon>Alteromonadales</taxon>
        <taxon>Alteromonadaceae</taxon>
        <taxon>Glaciecola</taxon>
    </lineage>
</organism>
<keyword evidence="10" id="KW-1185">Reference proteome</keyword>
<name>A0ABU2ZN31_9ALTE</name>
<comment type="similarity">
    <text evidence="4 7">Belongs to the glucosamine/galactosamine-6-phosphate isomerase family. 6-phosphogluconolactonase subfamily.</text>
</comment>
<dbReference type="InterPro" id="IPR006148">
    <property type="entry name" value="Glc/Gal-6P_isomerase"/>
</dbReference>
<evidence type="ECO:0000313" key="9">
    <source>
        <dbReference type="EMBL" id="MDT0594029.1"/>
    </source>
</evidence>
<dbReference type="PANTHER" id="PTHR11054">
    <property type="entry name" value="6-PHOSPHOGLUCONOLACTONASE"/>
    <property type="match status" value="1"/>
</dbReference>
<dbReference type="InterPro" id="IPR037171">
    <property type="entry name" value="NagB/RpiA_transferase-like"/>
</dbReference>
<accession>A0ABU2ZN31</accession>
<dbReference type="RefSeq" id="WP_311367518.1">
    <property type="nucleotide sequence ID" value="NZ_JAVRHX010000001.1"/>
</dbReference>
<evidence type="ECO:0000256" key="2">
    <source>
        <dbReference type="ARBA" id="ARBA00002681"/>
    </source>
</evidence>
<dbReference type="SUPFAM" id="SSF100950">
    <property type="entry name" value="NagB/RpiA/CoA transferase-like"/>
    <property type="match status" value="1"/>
</dbReference>
<dbReference type="EMBL" id="JAVRHX010000001">
    <property type="protein sequence ID" value="MDT0594029.1"/>
    <property type="molecule type" value="Genomic_DNA"/>
</dbReference>
<evidence type="ECO:0000256" key="7">
    <source>
        <dbReference type="RuleBase" id="RU365095"/>
    </source>
</evidence>
<evidence type="ECO:0000256" key="1">
    <source>
        <dbReference type="ARBA" id="ARBA00000832"/>
    </source>
</evidence>
<dbReference type="PANTHER" id="PTHR11054:SF0">
    <property type="entry name" value="6-PHOSPHOGLUCONOLACTONASE"/>
    <property type="match status" value="1"/>
</dbReference>
<gene>
    <name evidence="7 9" type="primary">pgl</name>
    <name evidence="9" type="ORF">RM552_04150</name>
</gene>
<keyword evidence="7 9" id="KW-0378">Hydrolase</keyword>
<comment type="caution">
    <text evidence="9">The sequence shown here is derived from an EMBL/GenBank/DDBJ whole genome shotgun (WGS) entry which is preliminary data.</text>
</comment>
<evidence type="ECO:0000313" key="10">
    <source>
        <dbReference type="Proteomes" id="UP001253545"/>
    </source>
</evidence>